<evidence type="ECO:0000313" key="3">
    <source>
        <dbReference type="Proteomes" id="UP000033647"/>
    </source>
</evidence>
<dbReference type="STRING" id="1047168.A0A0F4GDK2"/>
<organism evidence="2 3">
    <name type="scientific">Zymoseptoria brevis</name>
    <dbReference type="NCBI Taxonomy" id="1047168"/>
    <lineage>
        <taxon>Eukaryota</taxon>
        <taxon>Fungi</taxon>
        <taxon>Dikarya</taxon>
        <taxon>Ascomycota</taxon>
        <taxon>Pezizomycotina</taxon>
        <taxon>Dothideomycetes</taxon>
        <taxon>Dothideomycetidae</taxon>
        <taxon>Mycosphaerellales</taxon>
        <taxon>Mycosphaerellaceae</taxon>
        <taxon>Zymoseptoria</taxon>
    </lineage>
</organism>
<evidence type="ECO:0000256" key="1">
    <source>
        <dbReference type="SAM" id="MobiDB-lite"/>
    </source>
</evidence>
<sequence>MAKDRGVKSLGKSKKTASDSEMSSNDYDAAIGRLHARLSAARSKQRVNNGTLLTASASDRKIQLFPSRVDKIRGSVRLAKKGDLNNLGAPAENTSTSPALSPTTSDGSNMGDVIGLSNTILNEDPLASSPLPFTSIATAGSSDAASSARVSPFDMDMTKDSAVTAELPAALRVFFTTELLEKVLIQVSSSPIDILRARQLAHKFNAVITKNDDIRRIIFLERRHGQAYGRPADRISFRTGSGSRALPPQMTLVQRNPLLFGRIDVRLPTGALTLRPKIEEHALGTWGDSFPMIDEMFVTNPPMEMLRLKLGSRSTVRRCGFNRQLHNTILGDCGHSVTDREVIKEGGIKVRDLVAAIAELCSYPANRKGKCILINSVAMMPALHEVVSEDFDGQRRWLDKWQIEARKHRVPVMFMDSAIMCRQDD</sequence>
<feature type="region of interest" description="Disordered" evidence="1">
    <location>
        <begin position="83"/>
        <end position="108"/>
    </location>
</feature>
<accession>A0A0F4GDK2</accession>
<feature type="compositionally biased region" description="Low complexity" evidence="1">
    <location>
        <begin position="94"/>
        <end position="105"/>
    </location>
</feature>
<protein>
    <submittedName>
        <fullName evidence="2">Uncharacterized protein</fullName>
    </submittedName>
</protein>
<dbReference type="Proteomes" id="UP000033647">
    <property type="component" value="Unassembled WGS sequence"/>
</dbReference>
<dbReference type="AlphaFoldDB" id="A0A0F4GDK2"/>
<feature type="region of interest" description="Disordered" evidence="1">
    <location>
        <begin position="1"/>
        <end position="26"/>
    </location>
</feature>
<name>A0A0F4GDK2_9PEZI</name>
<proteinExistence type="predicted"/>
<comment type="caution">
    <text evidence="2">The sequence shown here is derived from an EMBL/GenBank/DDBJ whole genome shotgun (WGS) entry which is preliminary data.</text>
</comment>
<reference evidence="2 3" key="1">
    <citation type="submission" date="2015-03" db="EMBL/GenBank/DDBJ databases">
        <title>RNA-seq based gene annotation and comparative genomics of four Zymoseptoria species reveal species-specific pathogenicity related genes and transposable element activity.</title>
        <authorList>
            <person name="Grandaubert J."/>
            <person name="Bhattacharyya A."/>
            <person name="Stukenbrock E.H."/>
        </authorList>
    </citation>
    <scope>NUCLEOTIDE SEQUENCE [LARGE SCALE GENOMIC DNA]</scope>
    <source>
        <strain evidence="2 3">Zb18110</strain>
    </source>
</reference>
<keyword evidence="3" id="KW-1185">Reference proteome</keyword>
<gene>
    <name evidence="2" type="ORF">TI39_contig4111g00005</name>
</gene>
<evidence type="ECO:0000313" key="2">
    <source>
        <dbReference type="EMBL" id="KJX95476.1"/>
    </source>
</evidence>
<dbReference type="EMBL" id="LAFY01004071">
    <property type="protein sequence ID" value="KJX95476.1"/>
    <property type="molecule type" value="Genomic_DNA"/>
</dbReference>